<dbReference type="SMART" id="SM00304">
    <property type="entry name" value="HAMP"/>
    <property type="match status" value="1"/>
</dbReference>
<dbReference type="GO" id="GO:0007165">
    <property type="term" value="P:signal transduction"/>
    <property type="evidence" value="ECO:0007669"/>
    <property type="project" value="UniProtKB-KW"/>
</dbReference>
<dbReference type="InterPro" id="IPR024478">
    <property type="entry name" value="HlyB_4HB_MCP"/>
</dbReference>
<dbReference type="SUPFAM" id="SSF58104">
    <property type="entry name" value="Methyl-accepting chemotaxis protein (MCP) signaling domain"/>
    <property type="match status" value="1"/>
</dbReference>
<evidence type="ECO:0000256" key="3">
    <source>
        <dbReference type="PROSITE-ProRule" id="PRU00284"/>
    </source>
</evidence>
<dbReference type="Pfam" id="PF12729">
    <property type="entry name" value="4HB_MCP_1"/>
    <property type="match status" value="1"/>
</dbReference>
<keyword evidence="1 3" id="KW-0807">Transducer</keyword>
<evidence type="ECO:0000259" key="5">
    <source>
        <dbReference type="PROSITE" id="PS50111"/>
    </source>
</evidence>
<comment type="similarity">
    <text evidence="2">Belongs to the methyl-accepting chemotaxis (MCP) protein family.</text>
</comment>
<dbReference type="GO" id="GO:0006935">
    <property type="term" value="P:chemotaxis"/>
    <property type="evidence" value="ECO:0007669"/>
    <property type="project" value="InterPro"/>
</dbReference>
<accession>A0A7X9SQW2</accession>
<evidence type="ECO:0000259" key="6">
    <source>
        <dbReference type="PROSITE" id="PS50885"/>
    </source>
</evidence>
<dbReference type="PANTHER" id="PTHR32089">
    <property type="entry name" value="METHYL-ACCEPTING CHEMOTAXIS PROTEIN MCPB"/>
    <property type="match status" value="1"/>
</dbReference>
<gene>
    <name evidence="7" type="ORF">HF849_15925</name>
</gene>
<dbReference type="AlphaFoldDB" id="A0A7X9SQW2"/>
<dbReference type="RefSeq" id="WP_168982431.1">
    <property type="nucleotide sequence ID" value="NZ_JABAGD010000030.1"/>
</dbReference>
<feature type="domain" description="HAMP" evidence="6">
    <location>
        <begin position="213"/>
        <end position="265"/>
    </location>
</feature>
<dbReference type="PROSITE" id="PS50885">
    <property type="entry name" value="HAMP"/>
    <property type="match status" value="1"/>
</dbReference>
<dbReference type="PRINTS" id="PR00260">
    <property type="entry name" value="CHEMTRNSDUCR"/>
</dbReference>
<name>A0A7X9SQW2_CLOBE</name>
<evidence type="ECO:0000313" key="8">
    <source>
        <dbReference type="Proteomes" id="UP000587880"/>
    </source>
</evidence>
<organism evidence="7 8">
    <name type="scientific">Clostridium beijerinckii</name>
    <name type="common">Clostridium MP</name>
    <dbReference type="NCBI Taxonomy" id="1520"/>
    <lineage>
        <taxon>Bacteria</taxon>
        <taxon>Bacillati</taxon>
        <taxon>Bacillota</taxon>
        <taxon>Clostridia</taxon>
        <taxon>Eubacteriales</taxon>
        <taxon>Clostridiaceae</taxon>
        <taxon>Clostridium</taxon>
    </lineage>
</organism>
<protein>
    <submittedName>
        <fullName evidence="7">Methyl-accepting chemotaxis protein</fullName>
    </submittedName>
</protein>
<dbReference type="Proteomes" id="UP000587880">
    <property type="component" value="Unassembled WGS sequence"/>
</dbReference>
<dbReference type="GO" id="GO:0004888">
    <property type="term" value="F:transmembrane signaling receptor activity"/>
    <property type="evidence" value="ECO:0007669"/>
    <property type="project" value="InterPro"/>
</dbReference>
<dbReference type="InterPro" id="IPR004090">
    <property type="entry name" value="Chemotax_Me-accpt_rcpt"/>
</dbReference>
<reference evidence="7 8" key="1">
    <citation type="submission" date="2020-04" db="EMBL/GenBank/DDBJ databases">
        <authorList>
            <person name="Hitch T.C.A."/>
            <person name="Wylensek D."/>
            <person name="Clavel T."/>
        </authorList>
    </citation>
    <scope>NUCLEOTIDE SEQUENCE [LARGE SCALE GENOMIC DNA]</scope>
    <source>
        <strain evidence="7 8">WB01_NA02</strain>
    </source>
</reference>
<comment type="caution">
    <text evidence="7">The sequence shown here is derived from an EMBL/GenBank/DDBJ whole genome shotgun (WGS) entry which is preliminary data.</text>
</comment>
<dbReference type="Gene3D" id="1.10.287.950">
    <property type="entry name" value="Methyl-accepting chemotaxis protein"/>
    <property type="match status" value="1"/>
</dbReference>
<dbReference type="GO" id="GO:0016020">
    <property type="term" value="C:membrane"/>
    <property type="evidence" value="ECO:0007669"/>
    <property type="project" value="InterPro"/>
</dbReference>
<keyword evidence="4" id="KW-0812">Transmembrane</keyword>
<dbReference type="InterPro" id="IPR003660">
    <property type="entry name" value="HAMP_dom"/>
</dbReference>
<dbReference type="EMBL" id="JABAGD010000030">
    <property type="protein sequence ID" value="NMF06207.1"/>
    <property type="molecule type" value="Genomic_DNA"/>
</dbReference>
<dbReference type="Pfam" id="PF00672">
    <property type="entry name" value="HAMP"/>
    <property type="match status" value="1"/>
</dbReference>
<keyword evidence="4" id="KW-0472">Membrane</keyword>
<dbReference type="PROSITE" id="PS50111">
    <property type="entry name" value="CHEMOTAXIS_TRANSDUC_2"/>
    <property type="match status" value="1"/>
</dbReference>
<dbReference type="Pfam" id="PF00015">
    <property type="entry name" value="MCPsignal"/>
    <property type="match status" value="1"/>
</dbReference>
<evidence type="ECO:0000313" key="7">
    <source>
        <dbReference type="EMBL" id="NMF06207.1"/>
    </source>
</evidence>
<proteinExistence type="inferred from homology"/>
<feature type="domain" description="Methyl-accepting transducer" evidence="5">
    <location>
        <begin position="284"/>
        <end position="542"/>
    </location>
</feature>
<keyword evidence="4" id="KW-1133">Transmembrane helix</keyword>
<dbReference type="SMART" id="SM00283">
    <property type="entry name" value="MA"/>
    <property type="match status" value="1"/>
</dbReference>
<dbReference type="InterPro" id="IPR004089">
    <property type="entry name" value="MCPsignal_dom"/>
</dbReference>
<sequence>MNWFNNLKMSKKLIPAFIIIALLIVLVGAVGIRNMQTLKKNSQDMYNQNLVSIQKINKVKQDTLEIRYDLLKISNQGNKENQNPGLEKEIQDYAADTDTILNDYEKNLLTEDQRSTFKDIKGNLSEFRNIYNDVIKLADTQDFEKSKTRFTEIATSRANLFKGLDTLIQANDDKASNSYKQDANTYTSSLYIIIFVIVLGLVLAITLGTFISIVIAKQLNKVLNFAEAIGDGNLTQEIELNSKDEIGRLSKALNKADENIKELISQIFNSVEKINSSSGNLSATTEEISSMMQSSSQATETIAKGAQDLSATTEEVQASMDEIVMNTSNLEQKAEESKKSGNDINKRAIEIKEKATENIKQNNEIYEEKRLNIIKAIEAGKVVEEVKLMAESIGSISEQTNLLALNAAIEAARAGEQGKGFAVVAEEVRQLAEQSSEAVTQIQNMVAQVRNAFDELSSSGQDILDYMVNNVKPSYTLLLDTGIQYEKDAKFVSDMAADIFNTAKQMNETVMQVNKAFEGVSTTAADSAASSEEVLASISEITKAVTEVADSTRSQAELAQDLDELVQKFKI</sequence>
<dbReference type="CDD" id="cd06225">
    <property type="entry name" value="HAMP"/>
    <property type="match status" value="1"/>
</dbReference>
<evidence type="ECO:0000256" key="1">
    <source>
        <dbReference type="ARBA" id="ARBA00023224"/>
    </source>
</evidence>
<evidence type="ECO:0000256" key="2">
    <source>
        <dbReference type="ARBA" id="ARBA00029447"/>
    </source>
</evidence>
<dbReference type="PANTHER" id="PTHR32089:SF112">
    <property type="entry name" value="LYSOZYME-LIKE PROTEIN-RELATED"/>
    <property type="match status" value="1"/>
</dbReference>
<evidence type="ECO:0000256" key="4">
    <source>
        <dbReference type="SAM" id="Phobius"/>
    </source>
</evidence>
<feature type="transmembrane region" description="Helical" evidence="4">
    <location>
        <begin position="13"/>
        <end position="32"/>
    </location>
</feature>
<feature type="transmembrane region" description="Helical" evidence="4">
    <location>
        <begin position="190"/>
        <end position="215"/>
    </location>
</feature>